<evidence type="ECO:0008006" key="5">
    <source>
        <dbReference type="Google" id="ProtNLM"/>
    </source>
</evidence>
<evidence type="ECO:0000313" key="4">
    <source>
        <dbReference type="Proteomes" id="UP000054921"/>
    </source>
</evidence>
<feature type="chain" id="PRO_5006911609" description="Secreted protein" evidence="2">
    <location>
        <begin position="20"/>
        <end position="82"/>
    </location>
</feature>
<dbReference type="AlphaFoldDB" id="A0A0W0S534"/>
<dbReference type="RefSeq" id="WP_058388315.1">
    <property type="nucleotide sequence ID" value="NZ_LNXW01000014.1"/>
</dbReference>
<evidence type="ECO:0000313" key="3">
    <source>
        <dbReference type="EMBL" id="KTC78466.1"/>
    </source>
</evidence>
<feature type="compositionally biased region" description="Low complexity" evidence="1">
    <location>
        <begin position="65"/>
        <end position="75"/>
    </location>
</feature>
<sequence>MYKLILSFYIAILSTNLLAGSYDEQIQQAMKECDIERSMTQSSFHDNGSACERVQQLIELQKSENNQTQNQNVNVHIEDDNE</sequence>
<reference evidence="3 4" key="1">
    <citation type="submission" date="2015-11" db="EMBL/GenBank/DDBJ databases">
        <title>Genomic analysis of 38 Legionella species identifies large and diverse effector repertoires.</title>
        <authorList>
            <person name="Burstein D."/>
            <person name="Amaro F."/>
            <person name="Zusman T."/>
            <person name="Lifshitz Z."/>
            <person name="Cohen O."/>
            <person name="Gilbert J.A."/>
            <person name="Pupko T."/>
            <person name="Shuman H.A."/>
            <person name="Segal G."/>
        </authorList>
    </citation>
    <scope>NUCLEOTIDE SEQUENCE [LARGE SCALE GENOMIC DNA]</scope>
    <source>
        <strain evidence="3 4">ORW</strain>
    </source>
</reference>
<accession>A0A0W0S534</accession>
<comment type="caution">
    <text evidence="3">The sequence shown here is derived from an EMBL/GenBank/DDBJ whole genome shotgun (WGS) entry which is preliminary data.</text>
</comment>
<gene>
    <name evidence="3" type="ORF">Lche_3255</name>
</gene>
<evidence type="ECO:0000256" key="2">
    <source>
        <dbReference type="SAM" id="SignalP"/>
    </source>
</evidence>
<proteinExistence type="predicted"/>
<feature type="signal peptide" evidence="2">
    <location>
        <begin position="1"/>
        <end position="19"/>
    </location>
</feature>
<dbReference type="PATRIC" id="fig|28084.5.peg.3534"/>
<dbReference type="OrthoDB" id="5657117at2"/>
<evidence type="ECO:0000256" key="1">
    <source>
        <dbReference type="SAM" id="MobiDB-lite"/>
    </source>
</evidence>
<keyword evidence="2" id="KW-0732">Signal</keyword>
<name>A0A0W0S534_9GAMM</name>
<dbReference type="Proteomes" id="UP000054921">
    <property type="component" value="Unassembled WGS sequence"/>
</dbReference>
<protein>
    <recommendedName>
        <fullName evidence="5">Secreted protein</fullName>
    </recommendedName>
</protein>
<dbReference type="EMBL" id="LNXW01000014">
    <property type="protein sequence ID" value="KTC78466.1"/>
    <property type="molecule type" value="Genomic_DNA"/>
</dbReference>
<organism evidence="3 4">
    <name type="scientific">Legionella cherrii</name>
    <dbReference type="NCBI Taxonomy" id="28084"/>
    <lineage>
        <taxon>Bacteria</taxon>
        <taxon>Pseudomonadati</taxon>
        <taxon>Pseudomonadota</taxon>
        <taxon>Gammaproteobacteria</taxon>
        <taxon>Legionellales</taxon>
        <taxon>Legionellaceae</taxon>
        <taxon>Legionella</taxon>
    </lineage>
</organism>
<feature type="region of interest" description="Disordered" evidence="1">
    <location>
        <begin position="62"/>
        <end position="82"/>
    </location>
</feature>